<evidence type="ECO:0000256" key="4">
    <source>
        <dbReference type="ARBA" id="ARBA00022448"/>
    </source>
</evidence>
<dbReference type="OrthoDB" id="1661054at2759"/>
<dbReference type="PANTHER" id="PTHR21311:SF0">
    <property type="entry name" value="CONSERVED OLIGOMERIC GOLGI COMPLEX SUBUNIT 8"/>
    <property type="match status" value="1"/>
</dbReference>
<evidence type="ECO:0000256" key="5">
    <source>
        <dbReference type="ARBA" id="ARBA00022927"/>
    </source>
</evidence>
<keyword evidence="7" id="KW-0472">Membrane</keyword>
<organism evidence="10 11">
    <name type="scientific">Wickerhamomyces pijperi</name>
    <name type="common">Yeast</name>
    <name type="synonym">Pichia pijperi</name>
    <dbReference type="NCBI Taxonomy" id="599730"/>
    <lineage>
        <taxon>Eukaryota</taxon>
        <taxon>Fungi</taxon>
        <taxon>Dikarya</taxon>
        <taxon>Ascomycota</taxon>
        <taxon>Saccharomycotina</taxon>
        <taxon>Saccharomycetes</taxon>
        <taxon>Phaffomycetales</taxon>
        <taxon>Wickerhamomycetaceae</taxon>
        <taxon>Wickerhamomyces</taxon>
    </lineage>
</organism>
<feature type="compositionally biased region" description="Basic and acidic residues" evidence="9">
    <location>
        <begin position="425"/>
        <end position="435"/>
    </location>
</feature>
<feature type="region of interest" description="Disordered" evidence="9">
    <location>
        <begin position="406"/>
        <end position="435"/>
    </location>
</feature>
<gene>
    <name evidence="10" type="ORF">WICPIJ_001025</name>
</gene>
<proteinExistence type="inferred from homology"/>
<comment type="caution">
    <text evidence="10">The sequence shown here is derived from an EMBL/GenBank/DDBJ whole genome shotgun (WGS) entry which is preliminary data.</text>
</comment>
<accession>A0A9P8TQA8</accession>
<dbReference type="PANTHER" id="PTHR21311">
    <property type="entry name" value="CONSERVED OLIGOMERIC GOLGI COMPLEX COMPONENT 8"/>
    <property type="match status" value="1"/>
</dbReference>
<feature type="compositionally biased region" description="Acidic residues" evidence="9">
    <location>
        <begin position="408"/>
        <end position="420"/>
    </location>
</feature>
<dbReference type="GO" id="GO:0017119">
    <property type="term" value="C:Golgi transport complex"/>
    <property type="evidence" value="ECO:0007669"/>
    <property type="project" value="InterPro"/>
</dbReference>
<reference evidence="10" key="1">
    <citation type="journal article" date="2021" name="Open Biol.">
        <title>Shared evolutionary footprints suggest mitochondrial oxidative damage underlies multiple complex I losses in fungi.</title>
        <authorList>
            <person name="Schikora-Tamarit M.A."/>
            <person name="Marcet-Houben M."/>
            <person name="Nosek J."/>
            <person name="Gabaldon T."/>
        </authorList>
    </citation>
    <scope>NUCLEOTIDE SEQUENCE</scope>
    <source>
        <strain evidence="10">CBS2887</strain>
    </source>
</reference>
<dbReference type="Pfam" id="PF04124">
    <property type="entry name" value="Dor1"/>
    <property type="match status" value="1"/>
</dbReference>
<evidence type="ECO:0000256" key="2">
    <source>
        <dbReference type="ARBA" id="ARBA00006419"/>
    </source>
</evidence>
<keyword evidence="4" id="KW-0813">Transport</keyword>
<evidence type="ECO:0000313" key="10">
    <source>
        <dbReference type="EMBL" id="KAH3687993.1"/>
    </source>
</evidence>
<dbReference type="InterPro" id="IPR016159">
    <property type="entry name" value="Cullin_repeat-like_dom_sf"/>
</dbReference>
<evidence type="ECO:0000256" key="8">
    <source>
        <dbReference type="ARBA" id="ARBA00031347"/>
    </source>
</evidence>
<dbReference type="InterPro" id="IPR007255">
    <property type="entry name" value="COG8"/>
</dbReference>
<dbReference type="Proteomes" id="UP000774326">
    <property type="component" value="Unassembled WGS sequence"/>
</dbReference>
<evidence type="ECO:0000256" key="7">
    <source>
        <dbReference type="ARBA" id="ARBA00023136"/>
    </source>
</evidence>
<comment type="similarity">
    <text evidence="2">Belongs to the COG8 family.</text>
</comment>
<comment type="subcellular location">
    <subcellularLocation>
        <location evidence="1">Golgi apparatus membrane</location>
        <topology evidence="1">Peripheral membrane protein</topology>
    </subcellularLocation>
</comment>
<sequence length="559" mass="64008">MTEAILQPSTSSPLADESALQTLLDTLSINLPSNLQQLLNDDSVKTEMVSFLSEICTLEDTTTYLSPRLSQSDSNQSSHSSTRTLIQDIAELEAQSRVIDDQLKSLIVNSQDLILKNREDVDFAVESFKNEFIPEFRNLWGLLNDEEQEQEQEQQDQNVDANDNFDELVQAITGEFATENTAGNSHINVKPSNNDTFQERLRQLKSATIELTTSTSSSTKPHLTSILQSMDQLQDLLSLPSLTTQCIKTGHYSEALELHSYVRRLSIRFQDMPLIQDIEQKVTSEISTMLESLLRLLRSNMRQSSVVKTISYLRRIPPFANMDSVQSEQMLRRCYLHARFEFIRSELESLEPLRGSEGNEERYLKRCVEVIREFGFQGCVIYRNLFQDEELRAFEVGLKSFEKKLAEKEEEPQSNEDPESAIDQSPKETSTETFVNKDDKLSTDTLLFPSTPTSIQLYNFLKHTITLLCEIFQEIYPKLSTSQSKDSIILQLIYCSQSLGRIDGNFGNLFTCLMLNLEQGEDKEQVRGLIDREVWVRGVEKQRSLTMSLDMEKEEEITK</sequence>
<dbReference type="GO" id="GO:0006891">
    <property type="term" value="P:intra-Golgi vesicle-mediated transport"/>
    <property type="evidence" value="ECO:0007669"/>
    <property type="project" value="TreeGrafter"/>
</dbReference>
<name>A0A9P8TQA8_WICPI</name>
<protein>
    <recommendedName>
        <fullName evidence="3">Conserved oligomeric Golgi complex subunit 8</fullName>
    </recommendedName>
    <alternativeName>
        <fullName evidence="8">Component of oligomeric Golgi complex 8</fullName>
    </alternativeName>
</protein>
<dbReference type="GO" id="GO:0032258">
    <property type="term" value="P:cytoplasm to vacuole targeting by the Cvt pathway"/>
    <property type="evidence" value="ECO:0007669"/>
    <property type="project" value="TreeGrafter"/>
</dbReference>
<dbReference type="AlphaFoldDB" id="A0A9P8TQA8"/>
<evidence type="ECO:0000256" key="3">
    <source>
        <dbReference type="ARBA" id="ARBA00020983"/>
    </source>
</evidence>
<evidence type="ECO:0000256" key="1">
    <source>
        <dbReference type="ARBA" id="ARBA00004395"/>
    </source>
</evidence>
<reference evidence="10" key="2">
    <citation type="submission" date="2021-01" db="EMBL/GenBank/DDBJ databases">
        <authorList>
            <person name="Schikora-Tamarit M.A."/>
        </authorList>
    </citation>
    <scope>NUCLEOTIDE SEQUENCE</scope>
    <source>
        <strain evidence="10">CBS2887</strain>
    </source>
</reference>
<evidence type="ECO:0000256" key="6">
    <source>
        <dbReference type="ARBA" id="ARBA00023034"/>
    </source>
</evidence>
<evidence type="ECO:0000256" key="9">
    <source>
        <dbReference type="SAM" id="MobiDB-lite"/>
    </source>
</evidence>
<dbReference type="SUPFAM" id="SSF74788">
    <property type="entry name" value="Cullin repeat-like"/>
    <property type="match status" value="1"/>
</dbReference>
<evidence type="ECO:0000313" key="11">
    <source>
        <dbReference type="Proteomes" id="UP000774326"/>
    </source>
</evidence>
<keyword evidence="11" id="KW-1185">Reference proteome</keyword>
<dbReference type="EMBL" id="JAEUBG010000553">
    <property type="protein sequence ID" value="KAH3687993.1"/>
    <property type="molecule type" value="Genomic_DNA"/>
</dbReference>
<keyword evidence="5" id="KW-0653">Protein transport</keyword>
<keyword evidence="6" id="KW-0333">Golgi apparatus</keyword>
<dbReference type="GO" id="GO:0000139">
    <property type="term" value="C:Golgi membrane"/>
    <property type="evidence" value="ECO:0007669"/>
    <property type="project" value="UniProtKB-SubCell"/>
</dbReference>